<protein>
    <submittedName>
        <fullName evidence="1">Uncharacterized protein</fullName>
    </submittedName>
</protein>
<dbReference type="AlphaFoldDB" id="Q117U2"/>
<evidence type="ECO:0000313" key="1">
    <source>
        <dbReference type="EMBL" id="ABG50232.1"/>
    </source>
</evidence>
<dbReference type="OrthoDB" id="514004at2"/>
<dbReference type="HOGENOM" id="CLU_2358849_0_0_3"/>
<sequence>MDKLYKFGKVWAQTEITVRLAIAYFNWILVHRRKENTAAQRAEERDRSLELERPLYFSHTLRSALPASFSYISVYNCADYSKSLSSNSDCNFSKQT</sequence>
<dbReference type="eggNOG" id="COG1662">
    <property type="taxonomic scope" value="Bacteria"/>
</dbReference>
<accession>Q117U2</accession>
<proteinExistence type="predicted"/>
<organism evidence="1">
    <name type="scientific">Trichodesmium erythraeum (strain IMS101)</name>
    <dbReference type="NCBI Taxonomy" id="203124"/>
    <lineage>
        <taxon>Bacteria</taxon>
        <taxon>Bacillati</taxon>
        <taxon>Cyanobacteriota</taxon>
        <taxon>Cyanophyceae</taxon>
        <taxon>Oscillatoriophycideae</taxon>
        <taxon>Oscillatoriales</taxon>
        <taxon>Microcoleaceae</taxon>
        <taxon>Trichodesmium</taxon>
    </lineage>
</organism>
<gene>
    <name evidence="1" type="ordered locus">Tery_0816</name>
</gene>
<dbReference type="KEGG" id="ter:Tery_0816"/>
<dbReference type="EMBL" id="CP000393">
    <property type="protein sequence ID" value="ABG50232.1"/>
    <property type="molecule type" value="Genomic_DNA"/>
</dbReference>
<name>Q117U2_TRIEI</name>
<dbReference type="RefSeq" id="WP_011610624.1">
    <property type="nucleotide sequence ID" value="NC_008312.1"/>
</dbReference>
<reference evidence="1" key="1">
    <citation type="submission" date="2006-06" db="EMBL/GenBank/DDBJ databases">
        <title>Complete sequence of Trichodesmium erythraeum IMS101.</title>
        <authorList>
            <consortium name="US DOE Joint Genome Institute"/>
            <person name="Copeland A."/>
            <person name="Lucas S."/>
            <person name="Lapidus A."/>
            <person name="Barry K."/>
            <person name="Detter J.C."/>
            <person name="Glavina del Rio T."/>
            <person name="Hammon N."/>
            <person name="Israni S."/>
            <person name="Dalin E."/>
            <person name="Tice H."/>
            <person name="Pitluck S."/>
            <person name="Kiss H."/>
            <person name="Munk A.C."/>
            <person name="Brettin T."/>
            <person name="Bruce D."/>
            <person name="Han C."/>
            <person name="Tapia R."/>
            <person name="Gilna P."/>
            <person name="Schmutz J."/>
            <person name="Larimer F."/>
            <person name="Land M."/>
            <person name="Hauser L."/>
            <person name="Kyrpides N."/>
            <person name="Kim E."/>
            <person name="Richardson P."/>
        </authorList>
    </citation>
    <scope>NUCLEOTIDE SEQUENCE [LARGE SCALE GENOMIC DNA]</scope>
    <source>
        <strain evidence="1">IMS101</strain>
    </source>
</reference>